<organism evidence="1 2">
    <name type="scientific">Mycobacterium botniense</name>
    <dbReference type="NCBI Taxonomy" id="84962"/>
    <lineage>
        <taxon>Bacteria</taxon>
        <taxon>Bacillati</taxon>
        <taxon>Actinomycetota</taxon>
        <taxon>Actinomycetes</taxon>
        <taxon>Mycobacteriales</taxon>
        <taxon>Mycobacteriaceae</taxon>
        <taxon>Mycobacterium</taxon>
    </lineage>
</organism>
<comment type="caution">
    <text evidence="1">The sequence shown here is derived from an EMBL/GenBank/DDBJ whole genome shotgun (WGS) entry which is preliminary data.</text>
</comment>
<dbReference type="EMBL" id="BLKW01000002">
    <property type="protein sequence ID" value="GFG73861.1"/>
    <property type="molecule type" value="Genomic_DNA"/>
</dbReference>
<proteinExistence type="predicted"/>
<dbReference type="Proteomes" id="UP000465361">
    <property type="component" value="Unassembled WGS sequence"/>
</dbReference>
<sequence length="95" mass="10755">MARWVVNYAGYTEARSATPMITRNPSIGDASRGGQQCSHGHFLDCSQLRDDPEMERLLEPMWPHRYRAVRLLEVSGLARLPRFASRAAIRDLSAL</sequence>
<evidence type="ECO:0000313" key="1">
    <source>
        <dbReference type="EMBL" id="GFG73861.1"/>
    </source>
</evidence>
<name>A0A7I9XVP4_9MYCO</name>
<gene>
    <name evidence="1" type="ORF">MBOT_12260</name>
</gene>
<reference evidence="1 2" key="1">
    <citation type="journal article" date="2019" name="Emerg. Microbes Infect.">
        <title>Comprehensive subspecies identification of 175 nontuberculous mycobacteria species based on 7547 genomic profiles.</title>
        <authorList>
            <person name="Matsumoto Y."/>
            <person name="Kinjo T."/>
            <person name="Motooka D."/>
            <person name="Nabeya D."/>
            <person name="Jung N."/>
            <person name="Uechi K."/>
            <person name="Horii T."/>
            <person name="Iida T."/>
            <person name="Fujita J."/>
            <person name="Nakamura S."/>
        </authorList>
    </citation>
    <scope>NUCLEOTIDE SEQUENCE [LARGE SCALE GENOMIC DNA]</scope>
    <source>
        <strain evidence="1 2">JCM 17322</strain>
    </source>
</reference>
<protein>
    <submittedName>
        <fullName evidence="1">Uncharacterized protein</fullName>
    </submittedName>
</protein>
<accession>A0A7I9XVP4</accession>
<keyword evidence="2" id="KW-1185">Reference proteome</keyword>
<evidence type="ECO:0000313" key="2">
    <source>
        <dbReference type="Proteomes" id="UP000465361"/>
    </source>
</evidence>
<dbReference type="AlphaFoldDB" id="A0A7I9XVP4"/>